<reference evidence="1" key="1">
    <citation type="journal article" date="2021" name="bioRxiv">
        <title>Unraveling nitrogen, sulfur and carbon metabolic pathways and microbial community transcriptional responses to substrate deprivation and toxicity stresses in a bioreactor mimicking anoxic brackish coastal sediment conditions.</title>
        <authorList>
            <person name="Martins P.D."/>
            <person name="Echeveste M.J."/>
            <person name="Arshad A."/>
            <person name="Kurth J."/>
            <person name="Ouboter H."/>
            <person name="Jetten M.S.M."/>
            <person name="Welte C.U."/>
        </authorList>
    </citation>
    <scope>NUCLEOTIDE SEQUENCE</scope>
    <source>
        <strain evidence="1">MAG_39</strain>
    </source>
</reference>
<dbReference type="EMBL" id="JAIOIV010000111">
    <property type="protein sequence ID" value="MBZ0157358.1"/>
    <property type="molecule type" value="Genomic_DNA"/>
</dbReference>
<reference evidence="1" key="2">
    <citation type="submission" date="2021-08" db="EMBL/GenBank/DDBJ databases">
        <authorList>
            <person name="Dalcin Martins P."/>
        </authorList>
    </citation>
    <scope>NUCLEOTIDE SEQUENCE</scope>
    <source>
        <strain evidence="1">MAG_39</strain>
    </source>
</reference>
<organism evidence="1 2">
    <name type="scientific">Candidatus Nitrobium versatile</name>
    <dbReference type="NCBI Taxonomy" id="2884831"/>
    <lineage>
        <taxon>Bacteria</taxon>
        <taxon>Pseudomonadati</taxon>
        <taxon>Nitrospirota</taxon>
        <taxon>Nitrospiria</taxon>
        <taxon>Nitrospirales</taxon>
        <taxon>Nitrospiraceae</taxon>
        <taxon>Candidatus Nitrobium</taxon>
    </lineage>
</organism>
<protein>
    <submittedName>
        <fullName evidence="1">Uncharacterized protein</fullName>
    </submittedName>
</protein>
<proteinExistence type="predicted"/>
<evidence type="ECO:0000313" key="2">
    <source>
        <dbReference type="Proteomes" id="UP000705867"/>
    </source>
</evidence>
<dbReference type="Proteomes" id="UP000705867">
    <property type="component" value="Unassembled WGS sequence"/>
</dbReference>
<evidence type="ECO:0000313" key="1">
    <source>
        <dbReference type="EMBL" id="MBZ0157358.1"/>
    </source>
</evidence>
<gene>
    <name evidence="1" type="ORF">K8I29_14255</name>
</gene>
<name>A0A953J7W3_9BACT</name>
<sequence length="110" mass="12938">MRSREIPENKIIFITGSTRFKRFYEEHAFNLTLQWNIVLIPTVYEHAEGLTFDKDTKRRLKDMDKPKILLADEVFVINPEGYIGHSTMEDIQFAQSQGKKTTYLEEPKAE</sequence>
<dbReference type="AlphaFoldDB" id="A0A953J7W3"/>
<comment type="caution">
    <text evidence="1">The sequence shown here is derived from an EMBL/GenBank/DDBJ whole genome shotgun (WGS) entry which is preliminary data.</text>
</comment>
<accession>A0A953J7W3</accession>